<comment type="caution">
    <text evidence="3">The sequence shown here is derived from an EMBL/GenBank/DDBJ whole genome shotgun (WGS) entry which is preliminary data.</text>
</comment>
<dbReference type="EMBL" id="JAHZST010000001">
    <property type="protein sequence ID" value="MBW8182116.1"/>
    <property type="molecule type" value="Genomic_DNA"/>
</dbReference>
<dbReference type="InterPro" id="IPR022269">
    <property type="entry name" value="SO_2930-like_C"/>
</dbReference>
<evidence type="ECO:0008006" key="5">
    <source>
        <dbReference type="Google" id="ProtNLM"/>
    </source>
</evidence>
<proteinExistence type="predicted"/>
<protein>
    <recommendedName>
        <fullName evidence="5">Cytochrome c domain-containing protein</fullName>
    </recommendedName>
</protein>
<accession>A0ABS7DYV2</accession>
<sequence>MRLLAQLIFLLLFTSACGGGDGDSQVTETPTSPSTETPEVIPAPSSLCEQTTSSVNWEALMNEDCDTLSQYGLFIDPVSPTSDPVSPGLAYELSTQLFTNYASKHRFIFIPEGEKANYHPTDAFQFPVGTVLTKSFSMPYDSQVKGAENEIKIETRLLIHRESGWTTLPYLWQEGEAKLTLGGADIPHTLNHQGEVAQFDYHVPSRAECKLCHQINRDGESKIAPIGLKAHLLNTEINYQGQTVNQLQLWADRELLGSLPNITEVASAPSLFDKDADLTQRVKGYLDINCAHCHRAEGFASISGLRLGFHIDHTSYQYGVCKQPPGWDGGAKGLSFDLIPGDGEHSILLYRQELNNPKDRMPPIGRSLVHQEAVILIKQWIDSLPPSLGNCQS</sequence>
<gene>
    <name evidence="3" type="ORF">K0625_00430</name>
</gene>
<dbReference type="PROSITE" id="PS51257">
    <property type="entry name" value="PROKAR_LIPOPROTEIN"/>
    <property type="match status" value="1"/>
</dbReference>
<name>A0ABS7DYV2_9GAMM</name>
<evidence type="ECO:0000256" key="2">
    <source>
        <dbReference type="SAM" id="SignalP"/>
    </source>
</evidence>
<feature type="compositionally biased region" description="Low complexity" evidence="1">
    <location>
        <begin position="27"/>
        <end position="39"/>
    </location>
</feature>
<evidence type="ECO:0000313" key="3">
    <source>
        <dbReference type="EMBL" id="MBW8182116.1"/>
    </source>
</evidence>
<feature type="signal peptide" evidence="2">
    <location>
        <begin position="1"/>
        <end position="18"/>
    </location>
</feature>
<feature type="region of interest" description="Disordered" evidence="1">
    <location>
        <begin position="20"/>
        <end position="45"/>
    </location>
</feature>
<keyword evidence="2" id="KW-0732">Signal</keyword>
<dbReference type="Proteomes" id="UP001195963">
    <property type="component" value="Unassembled WGS sequence"/>
</dbReference>
<organism evidence="3 4">
    <name type="scientific">Shewanella nanhaiensis</name>
    <dbReference type="NCBI Taxonomy" id="2864872"/>
    <lineage>
        <taxon>Bacteria</taxon>
        <taxon>Pseudomonadati</taxon>
        <taxon>Pseudomonadota</taxon>
        <taxon>Gammaproteobacteria</taxon>
        <taxon>Alteromonadales</taxon>
        <taxon>Shewanellaceae</taxon>
        <taxon>Shewanella</taxon>
    </lineage>
</organism>
<feature type="chain" id="PRO_5045523392" description="Cytochrome c domain-containing protein" evidence="2">
    <location>
        <begin position="19"/>
        <end position="393"/>
    </location>
</feature>
<dbReference type="NCBIfam" id="TIGR03806">
    <property type="entry name" value="chp_HNE_0200"/>
    <property type="match status" value="1"/>
</dbReference>
<keyword evidence="4" id="KW-1185">Reference proteome</keyword>
<evidence type="ECO:0000313" key="4">
    <source>
        <dbReference type="Proteomes" id="UP001195963"/>
    </source>
</evidence>
<evidence type="ECO:0000256" key="1">
    <source>
        <dbReference type="SAM" id="MobiDB-lite"/>
    </source>
</evidence>
<reference evidence="3 4" key="1">
    <citation type="submission" date="2021-07" db="EMBL/GenBank/DDBJ databases">
        <title>Shewanella sp. nov, isolated from SCS.</title>
        <authorList>
            <person name="Cao W.R."/>
        </authorList>
    </citation>
    <scope>NUCLEOTIDE SEQUENCE [LARGE SCALE GENOMIC DNA]</scope>
    <source>
        <strain evidence="3 4">NR704-98</strain>
    </source>
</reference>
<dbReference type="RefSeq" id="WP_220107855.1">
    <property type="nucleotide sequence ID" value="NZ_JAHZST010000001.1"/>
</dbReference>